<dbReference type="RefSeq" id="WP_277105351.1">
    <property type="nucleotide sequence ID" value="NZ_BAAAJS010000073.1"/>
</dbReference>
<dbReference type="Gene3D" id="2.130.10.10">
    <property type="entry name" value="YVTN repeat-like/Quinoprotein amine dehydrogenase"/>
    <property type="match status" value="1"/>
</dbReference>
<reference evidence="1 2" key="1">
    <citation type="submission" date="2023-07" db="EMBL/GenBank/DDBJ databases">
        <title>Sequencing the genomes of 1000 actinobacteria strains.</title>
        <authorList>
            <person name="Klenk H.-P."/>
        </authorList>
    </citation>
    <scope>NUCLEOTIDE SEQUENCE [LARGE SCALE GENOMIC DNA]</scope>
    <source>
        <strain evidence="1 2">DSM 44508</strain>
    </source>
</reference>
<dbReference type="EMBL" id="JAVDYF010000001">
    <property type="protein sequence ID" value="MDR7353529.1"/>
    <property type="molecule type" value="Genomic_DNA"/>
</dbReference>
<dbReference type="Proteomes" id="UP001183619">
    <property type="component" value="Unassembled WGS sequence"/>
</dbReference>
<dbReference type="SUPFAM" id="SSF82171">
    <property type="entry name" value="DPP6 N-terminal domain-like"/>
    <property type="match status" value="1"/>
</dbReference>
<accession>A0ABU2B4J4</accession>
<protein>
    <recommendedName>
        <fullName evidence="3">Lipoprotein</fullName>
    </recommendedName>
</protein>
<gene>
    <name evidence="1" type="ORF">J2S37_000067</name>
</gene>
<organism evidence="1 2">
    <name type="scientific">Corynebacterium felinum</name>
    <dbReference type="NCBI Taxonomy" id="131318"/>
    <lineage>
        <taxon>Bacteria</taxon>
        <taxon>Bacillati</taxon>
        <taxon>Actinomycetota</taxon>
        <taxon>Actinomycetes</taxon>
        <taxon>Mycobacteriales</taxon>
        <taxon>Corynebacteriaceae</taxon>
        <taxon>Corynebacterium</taxon>
    </lineage>
</organism>
<evidence type="ECO:0000313" key="2">
    <source>
        <dbReference type="Proteomes" id="UP001183619"/>
    </source>
</evidence>
<name>A0ABU2B4J4_9CORY</name>
<sequence length="412" mass="45812">MNKPFRLITALVIILSLCGCGKHEPETQLNIRRATTIADSGKENTTHLRHEYSRRQAFNADASYFLAQDSHGFWHLYNQATGTHIRALPQLVGDCEPLWDPQDPKRIIHTDRNGGIRWYHTNVDTLEHSTLIDLARHSPWPLATSYSTKGEGRTSADGRYLALIAAHYDANTQHTHTHGLVVVDLQSARIISTLDAADFPTPYANPDHISLSPSGNFVVASWTADGGGTHMWDRDFRNHNPLSPTTEHSDLAIDHNGDDHYVSTDYSRGMITSQNLKTGEIIELSPLYPAPGEAYAAHISGQAHRTPGWVVISSYAYTTNYGADYPKQHTSPYFNALWIQELKPAGKRLLVAHTGRSPERIDPNLEYFLEPHASASADLRHIIFAGTIDSDAIESYIIDLPALSALPDMSPR</sequence>
<keyword evidence="2" id="KW-1185">Reference proteome</keyword>
<dbReference type="PROSITE" id="PS51257">
    <property type="entry name" value="PROKAR_LIPOPROTEIN"/>
    <property type="match status" value="1"/>
</dbReference>
<dbReference type="InterPro" id="IPR015943">
    <property type="entry name" value="WD40/YVTN_repeat-like_dom_sf"/>
</dbReference>
<proteinExistence type="predicted"/>
<evidence type="ECO:0008006" key="3">
    <source>
        <dbReference type="Google" id="ProtNLM"/>
    </source>
</evidence>
<comment type="caution">
    <text evidence="1">The sequence shown here is derived from an EMBL/GenBank/DDBJ whole genome shotgun (WGS) entry which is preliminary data.</text>
</comment>
<evidence type="ECO:0000313" key="1">
    <source>
        <dbReference type="EMBL" id="MDR7353529.1"/>
    </source>
</evidence>